<proteinExistence type="predicted"/>
<organism evidence="2 3">
    <name type="scientific">Sphingomonas faeni</name>
    <dbReference type="NCBI Taxonomy" id="185950"/>
    <lineage>
        <taxon>Bacteria</taxon>
        <taxon>Pseudomonadati</taxon>
        <taxon>Pseudomonadota</taxon>
        <taxon>Alphaproteobacteria</taxon>
        <taxon>Sphingomonadales</taxon>
        <taxon>Sphingomonadaceae</taxon>
        <taxon>Sphingomonas</taxon>
    </lineage>
</organism>
<accession>A0A2T5U713</accession>
<dbReference type="AlphaFoldDB" id="A0A2T5U713"/>
<name>A0A2T5U713_9SPHN</name>
<dbReference type="GO" id="GO:0016747">
    <property type="term" value="F:acyltransferase activity, transferring groups other than amino-acyl groups"/>
    <property type="evidence" value="ECO:0007669"/>
    <property type="project" value="InterPro"/>
</dbReference>
<dbReference type="InterPro" id="IPR000182">
    <property type="entry name" value="GNAT_dom"/>
</dbReference>
<dbReference type="PROSITE" id="PS51186">
    <property type="entry name" value="GNAT"/>
    <property type="match status" value="1"/>
</dbReference>
<reference evidence="2 3" key="1">
    <citation type="submission" date="2018-04" db="EMBL/GenBank/DDBJ databases">
        <title>Genomic Encyclopedia of Type Strains, Phase III (KMG-III): the genomes of soil and plant-associated and newly described type strains.</title>
        <authorList>
            <person name="Whitman W."/>
        </authorList>
    </citation>
    <scope>NUCLEOTIDE SEQUENCE [LARGE SCALE GENOMIC DNA]</scope>
    <source>
        <strain evidence="2 3">MA-olki</strain>
    </source>
</reference>
<dbReference type="RefSeq" id="WP_107953489.1">
    <property type="nucleotide sequence ID" value="NZ_QAYE01000003.1"/>
</dbReference>
<evidence type="ECO:0000313" key="3">
    <source>
        <dbReference type="Proteomes" id="UP000244013"/>
    </source>
</evidence>
<protein>
    <submittedName>
        <fullName evidence="2">Acetyltransferase</fullName>
    </submittedName>
</protein>
<dbReference type="GeneID" id="91005391"/>
<dbReference type="Gene3D" id="3.40.630.30">
    <property type="match status" value="1"/>
</dbReference>
<dbReference type="EMBL" id="QAYE01000003">
    <property type="protein sequence ID" value="PTW47306.1"/>
    <property type="molecule type" value="Genomic_DNA"/>
</dbReference>
<comment type="caution">
    <text evidence="2">The sequence shown here is derived from an EMBL/GenBank/DDBJ whole genome shotgun (WGS) entry which is preliminary data.</text>
</comment>
<dbReference type="CDD" id="cd04301">
    <property type="entry name" value="NAT_SF"/>
    <property type="match status" value="1"/>
</dbReference>
<dbReference type="Proteomes" id="UP000244013">
    <property type="component" value="Unassembled WGS sequence"/>
</dbReference>
<sequence>MVELVSERAGVTQTPSAVSWSTDLTTRDGYVFHVRPASPADEPALGEFFEHVDKEDLRFRFLSAIHKVGHDQLLALVTVDHEHTENFLAFDPATNRIVATGMLAADESLTRAEVAIAIRTDFKRRGISWTLLDHVAAFARAKGIATLESIESRDNHQAIELERERGWIASACPGDPASMMLRMTLSA</sequence>
<keyword evidence="2" id="KW-0808">Transferase</keyword>
<dbReference type="InterPro" id="IPR016181">
    <property type="entry name" value="Acyl_CoA_acyltransferase"/>
</dbReference>
<dbReference type="Pfam" id="PF00583">
    <property type="entry name" value="Acetyltransf_1"/>
    <property type="match status" value="1"/>
</dbReference>
<gene>
    <name evidence="2" type="ORF">C8J25_10321</name>
</gene>
<evidence type="ECO:0000313" key="2">
    <source>
        <dbReference type="EMBL" id="PTW47306.1"/>
    </source>
</evidence>
<dbReference type="SUPFAM" id="SSF55729">
    <property type="entry name" value="Acyl-CoA N-acyltransferases (Nat)"/>
    <property type="match status" value="1"/>
</dbReference>
<feature type="domain" description="N-acetyltransferase" evidence="1">
    <location>
        <begin position="32"/>
        <end position="187"/>
    </location>
</feature>
<evidence type="ECO:0000259" key="1">
    <source>
        <dbReference type="PROSITE" id="PS51186"/>
    </source>
</evidence>
<dbReference type="OrthoDB" id="9807426at2"/>